<evidence type="ECO:0000256" key="3">
    <source>
        <dbReference type="ARBA" id="ARBA00014376"/>
    </source>
</evidence>
<comment type="function">
    <text evidence="5 6">Structural component of flagellum, the bacterial motility apparatus. Part of the rod structure of flagellar basal body.</text>
</comment>
<gene>
    <name evidence="8" type="primary">flgB</name>
    <name evidence="8" type="ORF">A6E01_18915</name>
</gene>
<dbReference type="PIRSF" id="PIRSF002889">
    <property type="entry name" value="Rod_FlgB"/>
    <property type="match status" value="1"/>
</dbReference>
<organism evidence="8 9">
    <name type="scientific">Vibrio breoganii</name>
    <dbReference type="NCBI Taxonomy" id="553239"/>
    <lineage>
        <taxon>Bacteria</taxon>
        <taxon>Pseudomonadati</taxon>
        <taxon>Pseudomonadota</taxon>
        <taxon>Gammaproteobacteria</taxon>
        <taxon>Vibrionales</taxon>
        <taxon>Vibrionaceae</taxon>
        <taxon>Vibrio</taxon>
    </lineage>
</organism>
<dbReference type="GO" id="GO:0030694">
    <property type="term" value="C:bacterial-type flagellum basal body, rod"/>
    <property type="evidence" value="ECO:0007669"/>
    <property type="project" value="InterPro"/>
</dbReference>
<keyword evidence="8" id="KW-0282">Flagellum</keyword>
<dbReference type="EMBL" id="CP016179">
    <property type="protein sequence ID" value="ANO35288.1"/>
    <property type="molecule type" value="Genomic_DNA"/>
</dbReference>
<geneLocation type="plasmid" evidence="8 9">
    <name>unnamed1</name>
</geneLocation>
<evidence type="ECO:0000259" key="7">
    <source>
        <dbReference type="Pfam" id="PF00460"/>
    </source>
</evidence>
<protein>
    <recommendedName>
        <fullName evidence="3 6">Flagellar basal body rod protein FlgB</fullName>
    </recommendedName>
</protein>
<keyword evidence="8" id="KW-0966">Cell projection</keyword>
<sequence>MIRMDDLLGVHPQMLAMRAERTAVIASNIANVDTPNYKARDISFEATLSGLSSSVPDIETEMQYRMPFQKSRTGNTVELNVEQAKFAQNTAEYHQSLQFLKSKVSGLNTAITGQ</sequence>
<comment type="subcellular location">
    <subcellularLocation>
        <location evidence="1 6">Bacterial flagellum basal body</location>
    </subcellularLocation>
</comment>
<dbReference type="RefSeq" id="WP_065211050.1">
    <property type="nucleotide sequence ID" value="NZ_MCYB01000134.1"/>
</dbReference>
<feature type="domain" description="Flagellar basal body rod protein N-terminal" evidence="7">
    <location>
        <begin position="18"/>
        <end position="38"/>
    </location>
</feature>
<evidence type="ECO:0000256" key="5">
    <source>
        <dbReference type="ARBA" id="ARBA00024934"/>
    </source>
</evidence>
<evidence type="ECO:0000256" key="4">
    <source>
        <dbReference type="ARBA" id="ARBA00023143"/>
    </source>
</evidence>
<comment type="subunit">
    <text evidence="6">The basal body constitutes a major portion of the flagellar organelle and consists of a number of rings mounted on a central rod.</text>
</comment>
<proteinExistence type="inferred from homology"/>
<keyword evidence="8" id="KW-0614">Plasmid</keyword>
<evidence type="ECO:0000313" key="9">
    <source>
        <dbReference type="Proteomes" id="UP000092018"/>
    </source>
</evidence>
<dbReference type="AlphaFoldDB" id="A0AAN0XZC0"/>
<evidence type="ECO:0000256" key="1">
    <source>
        <dbReference type="ARBA" id="ARBA00004117"/>
    </source>
</evidence>
<accession>A0AAN0XZC0</accession>
<dbReference type="Pfam" id="PF00460">
    <property type="entry name" value="Flg_bb_rod"/>
    <property type="match status" value="1"/>
</dbReference>
<evidence type="ECO:0000313" key="8">
    <source>
        <dbReference type="EMBL" id="ANO35288.1"/>
    </source>
</evidence>
<evidence type="ECO:0000256" key="6">
    <source>
        <dbReference type="PIRNR" id="PIRNR002889"/>
    </source>
</evidence>
<dbReference type="KEGG" id="vbr:A6E01_18915"/>
<dbReference type="Proteomes" id="UP000092018">
    <property type="component" value="Plasmid unnamed1"/>
</dbReference>
<dbReference type="GO" id="GO:0071973">
    <property type="term" value="P:bacterial-type flagellum-dependent cell motility"/>
    <property type="evidence" value="ECO:0007669"/>
    <property type="project" value="InterPro"/>
</dbReference>
<keyword evidence="4 6" id="KW-0975">Bacterial flagellum</keyword>
<dbReference type="InterPro" id="IPR006300">
    <property type="entry name" value="FlgB"/>
</dbReference>
<dbReference type="InterPro" id="IPR001444">
    <property type="entry name" value="Flag_bb_rod_N"/>
</dbReference>
<name>A0AAN0XZC0_9VIBR</name>
<evidence type="ECO:0000256" key="2">
    <source>
        <dbReference type="ARBA" id="ARBA00009677"/>
    </source>
</evidence>
<comment type="similarity">
    <text evidence="2 6">Belongs to the flagella basal body rod proteins family.</text>
</comment>
<reference evidence="8 9" key="1">
    <citation type="submission" date="2016-06" db="EMBL/GenBank/DDBJ databases">
        <title>Adaptive Radiation by Waves of Gene Transfer Leads to Fine-Scale Resource Partitioning in Marine Microbes.</title>
        <authorList>
            <person name="Hehemann J.-H."/>
            <person name="Arevalo P."/>
            <person name="Datta M.S."/>
            <person name="Yu X."/>
            <person name="Corzett C."/>
            <person name="Henschel A."/>
            <person name="Preheim S.P."/>
            <person name="Timberlake S."/>
            <person name="Alm E.J."/>
            <person name="Polz M.F."/>
        </authorList>
    </citation>
    <scope>NUCLEOTIDE SEQUENCE [LARGE SCALE GENOMIC DNA]</scope>
    <source>
        <strain evidence="8 9">FF50</strain>
        <plasmid evidence="8 9">unnamed1</plasmid>
    </source>
</reference>
<keyword evidence="8" id="KW-0969">Cilium</keyword>